<dbReference type="EMBL" id="RAPY01000002">
    <property type="protein sequence ID" value="RKE52974.1"/>
    <property type="molecule type" value="Genomic_DNA"/>
</dbReference>
<reference evidence="3 4" key="1">
    <citation type="submission" date="2018-09" db="EMBL/GenBank/DDBJ databases">
        <title>Genomic Encyclopedia of Type Strains, Phase III (KMG-III): the genomes of soil and plant-associated and newly described type strains.</title>
        <authorList>
            <person name="Whitman W."/>
        </authorList>
    </citation>
    <scope>NUCLEOTIDE SEQUENCE [LARGE SCALE GENOMIC DNA]</scope>
    <source>
        <strain evidence="3 4">CECT 7938</strain>
    </source>
</reference>
<keyword evidence="1" id="KW-0812">Transmembrane</keyword>
<keyword evidence="1" id="KW-1133">Transmembrane helix</keyword>
<evidence type="ECO:0000313" key="4">
    <source>
        <dbReference type="Proteomes" id="UP000286246"/>
    </source>
</evidence>
<keyword evidence="1" id="KW-0472">Membrane</keyword>
<feature type="transmembrane region" description="Helical" evidence="1">
    <location>
        <begin position="110"/>
        <end position="130"/>
    </location>
</feature>
<dbReference type="OrthoDB" id="793869at2"/>
<gene>
    <name evidence="3" type="ORF">DFQ12_3221</name>
</gene>
<dbReference type="RefSeq" id="WP_120259960.1">
    <property type="nucleotide sequence ID" value="NZ_RAPY01000002.1"/>
</dbReference>
<keyword evidence="2" id="KW-0732">Signal</keyword>
<name>A0A420B891_SPHD1</name>
<feature type="chain" id="PRO_5019539185" evidence="2">
    <location>
        <begin position="18"/>
        <end position="175"/>
    </location>
</feature>
<evidence type="ECO:0000313" key="3">
    <source>
        <dbReference type="EMBL" id="RKE52974.1"/>
    </source>
</evidence>
<dbReference type="AlphaFoldDB" id="A0A420B891"/>
<evidence type="ECO:0000256" key="2">
    <source>
        <dbReference type="SAM" id="SignalP"/>
    </source>
</evidence>
<feature type="transmembrane region" description="Helical" evidence="1">
    <location>
        <begin position="137"/>
        <end position="154"/>
    </location>
</feature>
<keyword evidence="4" id="KW-1185">Reference proteome</keyword>
<feature type="signal peptide" evidence="2">
    <location>
        <begin position="1"/>
        <end position="17"/>
    </location>
</feature>
<organism evidence="3 4">
    <name type="scientific">Sphingobacterium detergens</name>
    <dbReference type="NCBI Taxonomy" id="1145106"/>
    <lineage>
        <taxon>Bacteria</taxon>
        <taxon>Pseudomonadati</taxon>
        <taxon>Bacteroidota</taxon>
        <taxon>Sphingobacteriia</taxon>
        <taxon>Sphingobacteriales</taxon>
        <taxon>Sphingobacteriaceae</taxon>
        <taxon>Sphingobacterium</taxon>
    </lineage>
</organism>
<protein>
    <submittedName>
        <fullName evidence="3">Uncharacterized protein</fullName>
    </submittedName>
</protein>
<evidence type="ECO:0000256" key="1">
    <source>
        <dbReference type="SAM" id="Phobius"/>
    </source>
</evidence>
<dbReference type="Proteomes" id="UP000286246">
    <property type="component" value="Unassembled WGS sequence"/>
</dbReference>
<accession>A0A420B891</accession>
<proteinExistence type="predicted"/>
<comment type="caution">
    <text evidence="3">The sequence shown here is derived from an EMBL/GenBank/DDBJ whole genome shotgun (WGS) entry which is preliminary data.</text>
</comment>
<sequence>MKKVLFFLLLIPFWASAQQQNIQDFVIKENLSKNGKLAVVALDSVGNTNETINGNYMFTINGFSQALQFHDGVAVPNQKIESSTFVFFNHKNQEKSKGRLFYVYKTDNGLSPFAISGLMFLIIPAIVLGIAYMFKKVIMTAIALAIVFFIFNHSQGLDLSKIFDSIFSSLKNLLG</sequence>